<evidence type="ECO:0000313" key="3">
    <source>
        <dbReference type="Proteomes" id="UP000298663"/>
    </source>
</evidence>
<dbReference type="Proteomes" id="UP000298663">
    <property type="component" value="Unassembled WGS sequence"/>
</dbReference>
<proteinExistence type="predicted"/>
<keyword evidence="1" id="KW-1133">Transmembrane helix</keyword>
<reference evidence="2 3" key="2">
    <citation type="journal article" date="2019" name="G3 (Bethesda)">
        <title>Hybrid Assembly of the Genome of the Entomopathogenic Nematode Steinernema carpocapsae Identifies the X-Chromosome.</title>
        <authorList>
            <person name="Serra L."/>
            <person name="Macchietto M."/>
            <person name="Macias-Munoz A."/>
            <person name="McGill C.J."/>
            <person name="Rodriguez I.M."/>
            <person name="Rodriguez B."/>
            <person name="Murad R."/>
            <person name="Mortazavi A."/>
        </authorList>
    </citation>
    <scope>NUCLEOTIDE SEQUENCE [LARGE SCALE GENOMIC DNA]</scope>
    <source>
        <strain evidence="2 3">ALL</strain>
    </source>
</reference>
<feature type="transmembrane region" description="Helical" evidence="1">
    <location>
        <begin position="91"/>
        <end position="109"/>
    </location>
</feature>
<dbReference type="AlphaFoldDB" id="A0A4U5M803"/>
<protein>
    <submittedName>
        <fullName evidence="2">Uncharacterized protein</fullName>
    </submittedName>
</protein>
<accession>A0A4U5M803</accession>
<gene>
    <name evidence="2" type="ORF">L596_025498</name>
</gene>
<sequence length="112" mass="12772">MQPLPHHRTSISHIISANDQLANVRDHLLCPPTLNLNLVSRCEVFEAKAVESDQQIDAIDNCRWHAEMWRLGERSCECVNSVSSNLSFFEASFLVTVIFIMTVLAQLVYRND</sequence>
<dbReference type="EMBL" id="AZBU02000009">
    <property type="protein sequence ID" value="TKR65034.1"/>
    <property type="molecule type" value="Genomic_DNA"/>
</dbReference>
<evidence type="ECO:0000313" key="2">
    <source>
        <dbReference type="EMBL" id="TKR65034.1"/>
    </source>
</evidence>
<comment type="caution">
    <text evidence="2">The sequence shown here is derived from an EMBL/GenBank/DDBJ whole genome shotgun (WGS) entry which is preliminary data.</text>
</comment>
<organism evidence="2 3">
    <name type="scientific">Steinernema carpocapsae</name>
    <name type="common">Entomopathogenic nematode</name>
    <dbReference type="NCBI Taxonomy" id="34508"/>
    <lineage>
        <taxon>Eukaryota</taxon>
        <taxon>Metazoa</taxon>
        <taxon>Ecdysozoa</taxon>
        <taxon>Nematoda</taxon>
        <taxon>Chromadorea</taxon>
        <taxon>Rhabditida</taxon>
        <taxon>Tylenchina</taxon>
        <taxon>Panagrolaimomorpha</taxon>
        <taxon>Strongyloidoidea</taxon>
        <taxon>Steinernematidae</taxon>
        <taxon>Steinernema</taxon>
    </lineage>
</organism>
<keyword evidence="1" id="KW-0472">Membrane</keyword>
<keyword evidence="3" id="KW-1185">Reference proteome</keyword>
<name>A0A4U5M803_STECR</name>
<evidence type="ECO:0000256" key="1">
    <source>
        <dbReference type="SAM" id="Phobius"/>
    </source>
</evidence>
<keyword evidence="1" id="KW-0812">Transmembrane</keyword>
<reference evidence="2 3" key="1">
    <citation type="journal article" date="2015" name="Genome Biol.">
        <title>Comparative genomics of Steinernema reveals deeply conserved gene regulatory networks.</title>
        <authorList>
            <person name="Dillman A.R."/>
            <person name="Macchietto M."/>
            <person name="Porter C.F."/>
            <person name="Rogers A."/>
            <person name="Williams B."/>
            <person name="Antoshechkin I."/>
            <person name="Lee M.M."/>
            <person name="Goodwin Z."/>
            <person name="Lu X."/>
            <person name="Lewis E.E."/>
            <person name="Goodrich-Blair H."/>
            <person name="Stock S.P."/>
            <person name="Adams B.J."/>
            <person name="Sternberg P.W."/>
            <person name="Mortazavi A."/>
        </authorList>
    </citation>
    <scope>NUCLEOTIDE SEQUENCE [LARGE SCALE GENOMIC DNA]</scope>
    <source>
        <strain evidence="2 3">ALL</strain>
    </source>
</reference>